<dbReference type="EMBL" id="VOGC01000007">
    <property type="protein sequence ID" value="MQN01936.1"/>
    <property type="molecule type" value="Genomic_DNA"/>
</dbReference>
<accession>A0A6N7J016</accession>
<name>A0A6N7J016_9FIRM</name>
<protein>
    <submittedName>
        <fullName evidence="4">DnaD domain protein</fullName>
    </submittedName>
</protein>
<dbReference type="Gene3D" id="1.10.10.10">
    <property type="entry name" value="Winged helix-like DNA-binding domain superfamily/Winged helix DNA-binding domain"/>
    <property type="match status" value="1"/>
</dbReference>
<reference evidence="4" key="1">
    <citation type="journal article" date="2020" name="Appl. Environ. Microbiol.">
        <title>Medium-Chain Fatty Acid Synthesis by 'Candidatus Weimeria bifida' gen. nov., sp. nov., and 'Candidatus Pseudoramibacter fermentans' sp. nov.</title>
        <authorList>
            <person name="Scarborough M.J."/>
            <person name="Myers K.S."/>
            <person name="Donohue T.J."/>
            <person name="Noguera D.R."/>
        </authorList>
    </citation>
    <scope>NUCLEOTIDE SEQUENCE</scope>
    <source>
        <strain evidence="4">LCO1.1</strain>
    </source>
</reference>
<feature type="compositionally biased region" description="Polar residues" evidence="2">
    <location>
        <begin position="147"/>
        <end position="161"/>
    </location>
</feature>
<sequence length="400" mass="44190">MASINLHADSLATVTCISNNFIDHYMSGLNGDELKVYLMLLRCIYGTGVVFSVSSAAERLGISAGKVRTSLDRLSSAGLVTLGYDDEGELCDIQMLPLSTEVTEENDGQLSFNLTSDRPVSHASKETTSFDSVSNSAVKTVAKSAIMSSSEDTNSPVSADSDSIGGGIPPAAQHDMSSYDLDSDPELSQILFIAERYLGKELNNNGMNMILYWHIELGMNEDMIDYLITSTLDAGKRSSNMNIMNYMNKIAISWYKQGIHTVKEAMDEKKQHSANALAVKKALGVSGNLAPAELEYIDKWFNQWHFSQEMVVDACNRTRTSIGTSNWNYVNEILSTWHDKGYTDLSQTAEDDRKHSEKIKSRSASGKTQAPKKNCFNSYSEKNDYDSKAIEAMLLKNNTF</sequence>
<feature type="domain" description="DnaB/C C-terminal" evidence="3">
    <location>
        <begin position="287"/>
        <end position="348"/>
    </location>
</feature>
<keyword evidence="5" id="KW-1185">Reference proteome</keyword>
<dbReference type="Pfam" id="PF07261">
    <property type="entry name" value="DnaB_2"/>
    <property type="match status" value="2"/>
</dbReference>
<comment type="caution">
    <text evidence="4">The sequence shown here is derived from an EMBL/GenBank/DDBJ whole genome shotgun (WGS) entry which is preliminary data.</text>
</comment>
<evidence type="ECO:0000259" key="3">
    <source>
        <dbReference type="Pfam" id="PF07261"/>
    </source>
</evidence>
<evidence type="ECO:0000313" key="4">
    <source>
        <dbReference type="EMBL" id="MQN01936.1"/>
    </source>
</evidence>
<dbReference type="PANTHER" id="PTHR37293">
    <property type="entry name" value="PHAGE REPLICATION PROTEIN-RELATED"/>
    <property type="match status" value="1"/>
</dbReference>
<feature type="compositionally biased region" description="Basic and acidic residues" evidence="2">
    <location>
        <begin position="350"/>
        <end position="360"/>
    </location>
</feature>
<dbReference type="Gene3D" id="1.10.10.630">
    <property type="entry name" value="DnaD domain-like"/>
    <property type="match status" value="2"/>
</dbReference>
<feature type="region of interest" description="Disordered" evidence="2">
    <location>
        <begin position="348"/>
        <end position="381"/>
    </location>
</feature>
<dbReference type="InterPro" id="IPR053162">
    <property type="entry name" value="DnaD"/>
</dbReference>
<dbReference type="SUPFAM" id="SSF158499">
    <property type="entry name" value="DnaD domain-like"/>
    <property type="match status" value="2"/>
</dbReference>
<organism evidence="4 5">
    <name type="scientific">Candidatus Weimeria bifida</name>
    <dbReference type="NCBI Taxonomy" id="2599074"/>
    <lineage>
        <taxon>Bacteria</taxon>
        <taxon>Bacillati</taxon>
        <taxon>Bacillota</taxon>
        <taxon>Clostridia</taxon>
        <taxon>Lachnospirales</taxon>
        <taxon>Lachnospiraceae</taxon>
        <taxon>Candidatus Weimeria</taxon>
    </lineage>
</organism>
<dbReference type="AlphaFoldDB" id="A0A6N7J016"/>
<dbReference type="Proteomes" id="UP000460257">
    <property type="component" value="Unassembled WGS sequence"/>
</dbReference>
<dbReference type="InterPro" id="IPR036388">
    <property type="entry name" value="WH-like_DNA-bd_sf"/>
</dbReference>
<comment type="similarity">
    <text evidence="1">Belongs to the DnaB/DnaD family.</text>
</comment>
<gene>
    <name evidence="4" type="ORF">FRC54_08550</name>
</gene>
<evidence type="ECO:0000256" key="2">
    <source>
        <dbReference type="SAM" id="MobiDB-lite"/>
    </source>
</evidence>
<evidence type="ECO:0000313" key="5">
    <source>
        <dbReference type="Proteomes" id="UP000460257"/>
    </source>
</evidence>
<dbReference type="InterPro" id="IPR034829">
    <property type="entry name" value="DnaD-like_sf"/>
</dbReference>
<proteinExistence type="inferred from homology"/>
<dbReference type="NCBIfam" id="TIGR01446">
    <property type="entry name" value="DnaD_dom"/>
    <property type="match status" value="2"/>
</dbReference>
<feature type="domain" description="DnaB/C C-terminal" evidence="3">
    <location>
        <begin position="192"/>
        <end position="268"/>
    </location>
</feature>
<dbReference type="InterPro" id="IPR006343">
    <property type="entry name" value="DnaB/C_C"/>
</dbReference>
<feature type="region of interest" description="Disordered" evidence="2">
    <location>
        <begin position="147"/>
        <end position="179"/>
    </location>
</feature>
<evidence type="ECO:0000256" key="1">
    <source>
        <dbReference type="ARBA" id="ARBA00093462"/>
    </source>
</evidence>
<dbReference type="PANTHER" id="PTHR37293:SF5">
    <property type="entry name" value="DNA REPLICATION PROTEIN"/>
    <property type="match status" value="1"/>
</dbReference>